<proteinExistence type="inferred from homology"/>
<dbReference type="InterPro" id="IPR010998">
    <property type="entry name" value="Integrase_recombinase_N"/>
</dbReference>
<dbReference type="InterPro" id="IPR013762">
    <property type="entry name" value="Integrase-like_cat_sf"/>
</dbReference>
<dbReference type="Gene3D" id="1.10.443.10">
    <property type="entry name" value="Intergrase catalytic core"/>
    <property type="match status" value="1"/>
</dbReference>
<dbReference type="Gene3D" id="1.10.150.130">
    <property type="match status" value="1"/>
</dbReference>
<dbReference type="SUPFAM" id="SSF56349">
    <property type="entry name" value="DNA breaking-rejoining enzymes"/>
    <property type="match status" value="1"/>
</dbReference>
<evidence type="ECO:0000313" key="5">
    <source>
        <dbReference type="EMBL" id="MBO0951047.1"/>
    </source>
</evidence>
<keyword evidence="3" id="KW-0233">DNA recombination</keyword>
<evidence type="ECO:0000259" key="4">
    <source>
        <dbReference type="PROSITE" id="PS51898"/>
    </source>
</evidence>
<keyword evidence="6" id="KW-1185">Reference proteome</keyword>
<reference evidence="5 6" key="1">
    <citation type="submission" date="2021-03" db="EMBL/GenBank/DDBJ databases">
        <title>Fibrella sp. HMF5405 genome sequencing and assembly.</title>
        <authorList>
            <person name="Kang H."/>
            <person name="Kim H."/>
            <person name="Bae S."/>
            <person name="Joh K."/>
        </authorList>
    </citation>
    <scope>NUCLEOTIDE SEQUENCE [LARGE SCALE GENOMIC DNA]</scope>
    <source>
        <strain evidence="5 6">HMF5405</strain>
    </source>
</reference>
<dbReference type="InterPro" id="IPR050090">
    <property type="entry name" value="Tyrosine_recombinase_XerCD"/>
</dbReference>
<evidence type="ECO:0000256" key="2">
    <source>
        <dbReference type="ARBA" id="ARBA00023125"/>
    </source>
</evidence>
<gene>
    <name evidence="5" type="ORF">J2I46_20855</name>
</gene>
<organism evidence="5 6">
    <name type="scientific">Fibrella forsythiae</name>
    <dbReference type="NCBI Taxonomy" id="2817061"/>
    <lineage>
        <taxon>Bacteria</taxon>
        <taxon>Pseudomonadati</taxon>
        <taxon>Bacteroidota</taxon>
        <taxon>Cytophagia</taxon>
        <taxon>Cytophagales</taxon>
        <taxon>Spirosomataceae</taxon>
        <taxon>Fibrella</taxon>
    </lineage>
</organism>
<dbReference type="Proteomes" id="UP000664628">
    <property type="component" value="Unassembled WGS sequence"/>
</dbReference>
<dbReference type="EMBL" id="JAFMYW010000006">
    <property type="protein sequence ID" value="MBO0951047.1"/>
    <property type="molecule type" value="Genomic_DNA"/>
</dbReference>
<name>A0ABS3JQ39_9BACT</name>
<dbReference type="InterPro" id="IPR011010">
    <property type="entry name" value="DNA_brk_join_enz"/>
</dbReference>
<evidence type="ECO:0000256" key="1">
    <source>
        <dbReference type="ARBA" id="ARBA00008857"/>
    </source>
</evidence>
<dbReference type="InterPro" id="IPR002104">
    <property type="entry name" value="Integrase_catalytic"/>
</dbReference>
<evidence type="ECO:0000313" key="6">
    <source>
        <dbReference type="Proteomes" id="UP000664628"/>
    </source>
</evidence>
<protein>
    <submittedName>
        <fullName evidence="5">Integrase catalytic domain-containing protein</fullName>
    </submittedName>
</protein>
<feature type="domain" description="Tyr recombinase" evidence="4">
    <location>
        <begin position="104"/>
        <end position="301"/>
    </location>
</feature>
<evidence type="ECO:0000256" key="3">
    <source>
        <dbReference type="ARBA" id="ARBA00023172"/>
    </source>
</evidence>
<keyword evidence="2" id="KW-0238">DNA-binding</keyword>
<dbReference type="PANTHER" id="PTHR30349:SF64">
    <property type="entry name" value="PROPHAGE INTEGRASE INTD-RELATED"/>
    <property type="match status" value="1"/>
</dbReference>
<accession>A0ABS3JQ39</accession>
<dbReference type="RefSeq" id="WP_207330983.1">
    <property type="nucleotide sequence ID" value="NZ_JAFMYW010000006.1"/>
</dbReference>
<sequence length="314" mass="35221">MTLYAAYLDHCQSANYKPSTLKSMGVTAGRLKWFVAVSGPLSVRGYTNEVHARFLNYLTVTLKLHPNSTANTNKHLRAFFNWCKSGDIALHPQHASIKTEWASSERIYLTEAELKNIEQVKLSTALARVRDAFLFQCLTGLRYTELSRLDSSHIEQREGYRVLTFIAEKSVSVRAHKAKRVEVPILPGAEAILTRYADNFRLLPVLSNQKMNDYVKDIAKQAGVTSVVEQIVFEKGVPVLARVPKHELVSSHIGRHTFATLCLVKGVPLEVVSKALGHSDLKTTMIYAKIADDYKNRSIYNAWSTTTPSKKKAT</sequence>
<dbReference type="Pfam" id="PF00589">
    <property type="entry name" value="Phage_integrase"/>
    <property type="match status" value="1"/>
</dbReference>
<comment type="similarity">
    <text evidence="1">Belongs to the 'phage' integrase family.</text>
</comment>
<comment type="caution">
    <text evidence="5">The sequence shown here is derived from an EMBL/GenBank/DDBJ whole genome shotgun (WGS) entry which is preliminary data.</text>
</comment>
<dbReference type="PANTHER" id="PTHR30349">
    <property type="entry name" value="PHAGE INTEGRASE-RELATED"/>
    <property type="match status" value="1"/>
</dbReference>
<dbReference type="PROSITE" id="PS51898">
    <property type="entry name" value="TYR_RECOMBINASE"/>
    <property type="match status" value="1"/>
</dbReference>
<dbReference type="CDD" id="cd01185">
    <property type="entry name" value="INTN1_C_like"/>
    <property type="match status" value="1"/>
</dbReference>